<proteinExistence type="predicted"/>
<dbReference type="InterPro" id="IPR052356">
    <property type="entry name" value="Thiol_S-MT"/>
</dbReference>
<sequence length="213" mass="22452">MKRPIFARMYARVRPAMDREGAAEHRRRLLAGAAGRVIEIGAGDGGNFAHYPAGVVSVLAVEPEPYLRAHASRSAATAPVPVEVVEGTADRLPAADASADVAVVSLVLCSVPDQQVALAEAARVLKPGGELRFYEHVAAEGGRLETVQKIADATVWSLFAGGCHVHRDTAAAIEAAGFVIEQIDRFDFPADQPNPARPHILGRARSVVAGPVV</sequence>
<dbReference type="GO" id="GO:0008757">
    <property type="term" value="F:S-adenosylmethionine-dependent methyltransferase activity"/>
    <property type="evidence" value="ECO:0007669"/>
    <property type="project" value="InterPro"/>
</dbReference>
<organism evidence="2 3">
    <name type="scientific">Kribbella pratensis</name>
    <dbReference type="NCBI Taxonomy" id="2512112"/>
    <lineage>
        <taxon>Bacteria</taxon>
        <taxon>Bacillati</taxon>
        <taxon>Actinomycetota</taxon>
        <taxon>Actinomycetes</taxon>
        <taxon>Propionibacteriales</taxon>
        <taxon>Kribbellaceae</taxon>
        <taxon>Kribbella</taxon>
    </lineage>
</organism>
<dbReference type="RefSeq" id="WP_202871514.1">
    <property type="nucleotide sequence ID" value="NZ_SODP01000001.1"/>
</dbReference>
<evidence type="ECO:0000313" key="3">
    <source>
        <dbReference type="Proteomes" id="UP000295146"/>
    </source>
</evidence>
<accession>A0A4R8CKT0</accession>
<dbReference type="Gene3D" id="3.40.50.150">
    <property type="entry name" value="Vaccinia Virus protein VP39"/>
    <property type="match status" value="1"/>
</dbReference>
<dbReference type="GO" id="GO:0032259">
    <property type="term" value="P:methylation"/>
    <property type="evidence" value="ECO:0007669"/>
    <property type="project" value="UniProtKB-KW"/>
</dbReference>
<keyword evidence="3" id="KW-1185">Reference proteome</keyword>
<dbReference type="Proteomes" id="UP000295146">
    <property type="component" value="Unassembled WGS sequence"/>
</dbReference>
<keyword evidence="2" id="KW-0489">Methyltransferase</keyword>
<evidence type="ECO:0000259" key="1">
    <source>
        <dbReference type="Pfam" id="PF08241"/>
    </source>
</evidence>
<keyword evidence="2" id="KW-0808">Transferase</keyword>
<dbReference type="InterPro" id="IPR013216">
    <property type="entry name" value="Methyltransf_11"/>
</dbReference>
<dbReference type="InterPro" id="IPR029063">
    <property type="entry name" value="SAM-dependent_MTases_sf"/>
</dbReference>
<dbReference type="SUPFAM" id="SSF53335">
    <property type="entry name" value="S-adenosyl-L-methionine-dependent methyltransferases"/>
    <property type="match status" value="1"/>
</dbReference>
<evidence type="ECO:0000313" key="2">
    <source>
        <dbReference type="EMBL" id="TDW76621.1"/>
    </source>
</evidence>
<dbReference type="PANTHER" id="PTHR45036:SF1">
    <property type="entry name" value="METHYLTRANSFERASE LIKE 7A"/>
    <property type="match status" value="1"/>
</dbReference>
<feature type="domain" description="Methyltransferase type 11" evidence="1">
    <location>
        <begin position="39"/>
        <end position="132"/>
    </location>
</feature>
<dbReference type="EMBL" id="SODP01000001">
    <property type="protein sequence ID" value="TDW76621.1"/>
    <property type="molecule type" value="Genomic_DNA"/>
</dbReference>
<name>A0A4R8CKT0_9ACTN</name>
<dbReference type="CDD" id="cd02440">
    <property type="entry name" value="AdoMet_MTases"/>
    <property type="match status" value="1"/>
</dbReference>
<protein>
    <submittedName>
        <fullName evidence="2">Methyltransferase family protein</fullName>
    </submittedName>
</protein>
<dbReference type="AlphaFoldDB" id="A0A4R8CKT0"/>
<reference evidence="2 3" key="1">
    <citation type="submission" date="2019-03" db="EMBL/GenBank/DDBJ databases">
        <title>Genomic Encyclopedia of Type Strains, Phase III (KMG-III): the genomes of soil and plant-associated and newly described type strains.</title>
        <authorList>
            <person name="Whitman W."/>
        </authorList>
    </citation>
    <scope>NUCLEOTIDE SEQUENCE [LARGE SCALE GENOMIC DNA]</scope>
    <source>
        <strain evidence="2 3">VKM Ac-2573</strain>
    </source>
</reference>
<gene>
    <name evidence="2" type="ORF">EV653_1778</name>
</gene>
<dbReference type="PANTHER" id="PTHR45036">
    <property type="entry name" value="METHYLTRANSFERASE LIKE 7B"/>
    <property type="match status" value="1"/>
</dbReference>
<comment type="caution">
    <text evidence="2">The sequence shown here is derived from an EMBL/GenBank/DDBJ whole genome shotgun (WGS) entry which is preliminary data.</text>
</comment>
<dbReference type="Pfam" id="PF08241">
    <property type="entry name" value="Methyltransf_11"/>
    <property type="match status" value="1"/>
</dbReference>